<gene>
    <name evidence="1" type="ORF">Taro_045332</name>
</gene>
<organism evidence="1 2">
    <name type="scientific">Colocasia esculenta</name>
    <name type="common">Wild taro</name>
    <name type="synonym">Arum esculentum</name>
    <dbReference type="NCBI Taxonomy" id="4460"/>
    <lineage>
        <taxon>Eukaryota</taxon>
        <taxon>Viridiplantae</taxon>
        <taxon>Streptophyta</taxon>
        <taxon>Embryophyta</taxon>
        <taxon>Tracheophyta</taxon>
        <taxon>Spermatophyta</taxon>
        <taxon>Magnoliopsida</taxon>
        <taxon>Liliopsida</taxon>
        <taxon>Araceae</taxon>
        <taxon>Aroideae</taxon>
        <taxon>Colocasieae</taxon>
        <taxon>Colocasia</taxon>
    </lineage>
</organism>
<accession>A0A843X419</accession>
<dbReference type="Proteomes" id="UP000652761">
    <property type="component" value="Unassembled WGS sequence"/>
</dbReference>
<evidence type="ECO:0000313" key="2">
    <source>
        <dbReference type="Proteomes" id="UP000652761"/>
    </source>
</evidence>
<evidence type="ECO:0000313" key="1">
    <source>
        <dbReference type="EMBL" id="MQM12415.1"/>
    </source>
</evidence>
<keyword evidence="2" id="KW-1185">Reference proteome</keyword>
<dbReference type="AlphaFoldDB" id="A0A843X419"/>
<reference evidence="1" key="1">
    <citation type="submission" date="2017-07" db="EMBL/GenBank/DDBJ databases">
        <title>Taro Niue Genome Assembly and Annotation.</title>
        <authorList>
            <person name="Atibalentja N."/>
            <person name="Keating K."/>
            <person name="Fields C.J."/>
        </authorList>
    </citation>
    <scope>NUCLEOTIDE SEQUENCE</scope>
    <source>
        <strain evidence="1">Niue_2</strain>
        <tissue evidence="1">Leaf</tissue>
    </source>
</reference>
<dbReference type="EMBL" id="NMUH01005308">
    <property type="protein sequence ID" value="MQM12415.1"/>
    <property type="molecule type" value="Genomic_DNA"/>
</dbReference>
<protein>
    <submittedName>
        <fullName evidence="1">Uncharacterized protein</fullName>
    </submittedName>
</protein>
<proteinExistence type="predicted"/>
<name>A0A843X419_COLES</name>
<sequence>MFLSCPGCPSRSCSARSTARDSVLSCCAVQSSDACQGGRLRCITWFPCVLVEVLLGLFRARFCCCRATSESEVCCWFGWCVLEGFSQSGALVVLVEVCQYGLSHCHGALGGRVLVAVR</sequence>
<comment type="caution">
    <text evidence="1">The sequence shown here is derived from an EMBL/GenBank/DDBJ whole genome shotgun (WGS) entry which is preliminary data.</text>
</comment>